<evidence type="ECO:0000313" key="3">
    <source>
        <dbReference type="Proteomes" id="UP000663937"/>
    </source>
</evidence>
<gene>
    <name evidence="2" type="ORF">J4E96_17865</name>
</gene>
<dbReference type="PROSITE" id="PS50093">
    <property type="entry name" value="PKD"/>
    <property type="match status" value="1"/>
</dbReference>
<evidence type="ECO:0000259" key="1">
    <source>
        <dbReference type="PROSITE" id="PS50093"/>
    </source>
</evidence>
<protein>
    <recommendedName>
        <fullName evidence="1">PKD domain-containing protein</fullName>
    </recommendedName>
</protein>
<feature type="domain" description="PKD" evidence="1">
    <location>
        <begin position="140"/>
        <end position="186"/>
    </location>
</feature>
<organism evidence="2 3">
    <name type="scientific">Pengzhenrongella sicca</name>
    <dbReference type="NCBI Taxonomy" id="2819238"/>
    <lineage>
        <taxon>Bacteria</taxon>
        <taxon>Bacillati</taxon>
        <taxon>Actinomycetota</taxon>
        <taxon>Actinomycetes</taxon>
        <taxon>Micrococcales</taxon>
        <taxon>Pengzhenrongella</taxon>
    </lineage>
</organism>
<dbReference type="RefSeq" id="WP_227423395.1">
    <property type="nucleotide sequence ID" value="NZ_CP071868.1"/>
</dbReference>
<accession>A0A8A4ZF16</accession>
<dbReference type="InterPro" id="IPR000601">
    <property type="entry name" value="PKD_dom"/>
</dbReference>
<dbReference type="AlphaFoldDB" id="A0A8A4ZF16"/>
<dbReference type="Proteomes" id="UP000663937">
    <property type="component" value="Chromosome"/>
</dbReference>
<name>A0A8A4ZF16_9MICO</name>
<reference evidence="2" key="1">
    <citation type="submission" date="2021-03" db="EMBL/GenBank/DDBJ databases">
        <title>Pengzhenrongella sicca gen. nov., sp. nov., a new member of suborder Micrococcineae isolated from High-Arctic tundra soil.</title>
        <authorList>
            <person name="Peng F."/>
        </authorList>
    </citation>
    <scope>NUCLEOTIDE SEQUENCE</scope>
    <source>
        <strain evidence="2">LRZ-2</strain>
    </source>
</reference>
<evidence type="ECO:0000313" key="2">
    <source>
        <dbReference type="EMBL" id="QTE29136.1"/>
    </source>
</evidence>
<dbReference type="KEGG" id="psic:J4E96_17865"/>
<dbReference type="EMBL" id="CP071868">
    <property type="protein sequence ID" value="QTE29136.1"/>
    <property type="molecule type" value="Genomic_DNA"/>
</dbReference>
<keyword evidence="3" id="KW-1185">Reference proteome</keyword>
<proteinExistence type="predicted"/>
<sequence length="229" mass="24404">MNANEQYRRAPAGLCSTEFASFAGLEVGLACAGAGGSAIRLECAPGERALDPLFRRVRSTAAGGWSDWTSVDIGRCVVDADFQAALAAELRRLPLTPSTVSVQPPTGWTLVNADTIVYTDHAPQVLTTTVLGVGVTINATPTSFTWDFNDGAEPLTTTDPGRPWPDYTVSHQFTTEATRHISLTTTWTATYQLAGTPTWEPVTGTATTTSTAAPLQVYEARARLVQDPT</sequence>